<evidence type="ECO:0000256" key="4">
    <source>
        <dbReference type="ARBA" id="ARBA00023239"/>
    </source>
</evidence>
<dbReference type="OrthoDB" id="7186766at2"/>
<dbReference type="AlphaFoldDB" id="A0A2N0H6N5"/>
<accession>A0A2N0H6N5</accession>
<evidence type="ECO:0000256" key="3">
    <source>
        <dbReference type="ARBA" id="ARBA00022833"/>
    </source>
</evidence>
<evidence type="ECO:0000259" key="5">
    <source>
        <dbReference type="PROSITE" id="PS51891"/>
    </source>
</evidence>
<sequence>MDHVGGCQCGAVRYRVSGEPQHNALCHCKDCRKSSGAPMIGWAAFAEGDFAVTQGEVTTFNSSGASMRSFCPACGTGLFFRNAEMLPGIVDIQTATLDDPEALPPQAQIQVAERLDWMTTAHELPAFKRYPGMPED</sequence>
<comment type="similarity">
    <text evidence="1">Belongs to the Gfa family.</text>
</comment>
<dbReference type="SUPFAM" id="SSF51316">
    <property type="entry name" value="Mss4-like"/>
    <property type="match status" value="1"/>
</dbReference>
<name>A0A2N0H6N5_9SPHN</name>
<reference evidence="6 7" key="1">
    <citation type="submission" date="2017-11" db="EMBL/GenBank/DDBJ databases">
        <title>Genomic Encyclopedia of Type Strains, Phase III (KMG-III): the genomes of soil and plant-associated and newly described type strains.</title>
        <authorList>
            <person name="Whitman W."/>
        </authorList>
    </citation>
    <scope>NUCLEOTIDE SEQUENCE [LARGE SCALE GENOMIC DNA]</scope>
    <source>
        <strain evidence="6 7">CGMCC 1.12274</strain>
    </source>
</reference>
<evidence type="ECO:0000313" key="6">
    <source>
        <dbReference type="EMBL" id="PKB14550.1"/>
    </source>
</evidence>
<comment type="caution">
    <text evidence="6">The sequence shown here is derived from an EMBL/GenBank/DDBJ whole genome shotgun (WGS) entry which is preliminary data.</text>
</comment>
<dbReference type="Gene3D" id="3.90.1590.10">
    <property type="entry name" value="glutathione-dependent formaldehyde- activating enzyme (gfa)"/>
    <property type="match status" value="1"/>
</dbReference>
<dbReference type="PANTHER" id="PTHR33337:SF40">
    <property type="entry name" value="CENP-V_GFA DOMAIN-CONTAINING PROTEIN-RELATED"/>
    <property type="match status" value="1"/>
</dbReference>
<keyword evidence="2" id="KW-0479">Metal-binding</keyword>
<keyword evidence="3" id="KW-0862">Zinc</keyword>
<keyword evidence="7" id="KW-1185">Reference proteome</keyword>
<dbReference type="PANTHER" id="PTHR33337">
    <property type="entry name" value="GFA DOMAIN-CONTAINING PROTEIN"/>
    <property type="match status" value="1"/>
</dbReference>
<organism evidence="6 7">
    <name type="scientific">Novosphingobium kunmingense</name>
    <dbReference type="NCBI Taxonomy" id="1211806"/>
    <lineage>
        <taxon>Bacteria</taxon>
        <taxon>Pseudomonadati</taxon>
        <taxon>Pseudomonadota</taxon>
        <taxon>Alphaproteobacteria</taxon>
        <taxon>Sphingomonadales</taxon>
        <taxon>Sphingomonadaceae</taxon>
        <taxon>Novosphingobium</taxon>
    </lineage>
</organism>
<evidence type="ECO:0000256" key="2">
    <source>
        <dbReference type="ARBA" id="ARBA00022723"/>
    </source>
</evidence>
<proteinExistence type="inferred from homology"/>
<keyword evidence="4" id="KW-0456">Lyase</keyword>
<feature type="domain" description="CENP-V/GFA" evidence="5">
    <location>
        <begin position="3"/>
        <end position="118"/>
    </location>
</feature>
<dbReference type="Proteomes" id="UP000232587">
    <property type="component" value="Unassembled WGS sequence"/>
</dbReference>
<protein>
    <recommendedName>
        <fullName evidence="5">CENP-V/GFA domain-containing protein</fullName>
    </recommendedName>
</protein>
<dbReference type="EMBL" id="PHUF01000004">
    <property type="protein sequence ID" value="PKB14550.1"/>
    <property type="molecule type" value="Genomic_DNA"/>
</dbReference>
<gene>
    <name evidence="6" type="ORF">B0I00_2146</name>
</gene>
<dbReference type="PROSITE" id="PS51891">
    <property type="entry name" value="CENP_V_GFA"/>
    <property type="match status" value="1"/>
</dbReference>
<dbReference type="InterPro" id="IPR011057">
    <property type="entry name" value="Mss4-like_sf"/>
</dbReference>
<evidence type="ECO:0000256" key="1">
    <source>
        <dbReference type="ARBA" id="ARBA00005495"/>
    </source>
</evidence>
<dbReference type="GO" id="GO:0046872">
    <property type="term" value="F:metal ion binding"/>
    <property type="evidence" value="ECO:0007669"/>
    <property type="project" value="UniProtKB-KW"/>
</dbReference>
<dbReference type="InterPro" id="IPR006913">
    <property type="entry name" value="CENP-V/GFA"/>
</dbReference>
<dbReference type="GO" id="GO:0016846">
    <property type="term" value="F:carbon-sulfur lyase activity"/>
    <property type="evidence" value="ECO:0007669"/>
    <property type="project" value="InterPro"/>
</dbReference>
<evidence type="ECO:0000313" key="7">
    <source>
        <dbReference type="Proteomes" id="UP000232587"/>
    </source>
</evidence>
<dbReference type="Pfam" id="PF04828">
    <property type="entry name" value="GFA"/>
    <property type="match status" value="1"/>
</dbReference>